<gene>
    <name evidence="3" type="ORF">AAIA72_10560</name>
</gene>
<dbReference type="PRINTS" id="PR00996">
    <property type="entry name" value="CHERMTFRASE"/>
</dbReference>
<dbReference type="GO" id="GO:0008757">
    <property type="term" value="F:S-adenosylmethionine-dependent methyltransferase activity"/>
    <property type="evidence" value="ECO:0007669"/>
    <property type="project" value="InterPro"/>
</dbReference>
<dbReference type="Gene3D" id="3.40.50.150">
    <property type="entry name" value="Vaccinia Virus protein VP39"/>
    <property type="match status" value="1"/>
</dbReference>
<dbReference type="Pfam" id="PF01739">
    <property type="entry name" value="CheR"/>
    <property type="match status" value="1"/>
</dbReference>
<sequence length="323" mass="36146">MKPSPVLDALRKRLGMPEDHPRLHELQAWVETWLPDSYRNAERFTPEQLPEAARQALISAISVPESWFWRYPAQLQRVVERVRSLPANAAPLEIWSACCAGGEEPYTLLLMLEACGLADRVRIVATDINPDKLRQAQDGVYSARAVRQIPESIRRKAFTQQGYHYVLSAAYRDRIRFDRLDLLAFAAGQVQAPLPRPDVILCRNALIYFDRHHQTAITDAFLRVTRPGAWLLLGHSERLPLTRDVSGPCWQLITAADHTLYEHVRPVAGQPVTAQARHTVTGPRAVPQNRDGTGPAASPVPAPARPFTVNGESPPPISRPGHF</sequence>
<dbReference type="KEGG" id="tcd:AAIA72_10560"/>
<dbReference type="InterPro" id="IPR050903">
    <property type="entry name" value="Bact_Chemotaxis_MeTrfase"/>
</dbReference>
<organism evidence="3">
    <name type="scientific">Thermohahella caldifontis</name>
    <dbReference type="NCBI Taxonomy" id="3142973"/>
    <lineage>
        <taxon>Bacteria</taxon>
        <taxon>Pseudomonadati</taxon>
        <taxon>Pseudomonadota</taxon>
        <taxon>Gammaproteobacteria</taxon>
        <taxon>Oceanospirillales</taxon>
        <taxon>Hahellaceae</taxon>
        <taxon>Thermohahella</taxon>
    </lineage>
</organism>
<dbReference type="AlphaFoldDB" id="A0AB39USH4"/>
<feature type="domain" description="CheR-type methyltransferase" evidence="2">
    <location>
        <begin position="54"/>
        <end position="266"/>
    </location>
</feature>
<feature type="region of interest" description="Disordered" evidence="1">
    <location>
        <begin position="272"/>
        <end position="323"/>
    </location>
</feature>
<evidence type="ECO:0000313" key="3">
    <source>
        <dbReference type="EMBL" id="XDT71246.1"/>
    </source>
</evidence>
<dbReference type="RefSeq" id="WP_369600284.1">
    <property type="nucleotide sequence ID" value="NZ_CP154858.1"/>
</dbReference>
<keyword evidence="3" id="KW-0489">Methyltransferase</keyword>
<keyword evidence="3" id="KW-0808">Transferase</keyword>
<dbReference type="EMBL" id="CP154858">
    <property type="protein sequence ID" value="XDT71246.1"/>
    <property type="molecule type" value="Genomic_DNA"/>
</dbReference>
<accession>A0AB39USH4</accession>
<evidence type="ECO:0000256" key="1">
    <source>
        <dbReference type="SAM" id="MobiDB-lite"/>
    </source>
</evidence>
<proteinExistence type="predicted"/>
<evidence type="ECO:0000259" key="2">
    <source>
        <dbReference type="PROSITE" id="PS50123"/>
    </source>
</evidence>
<dbReference type="PANTHER" id="PTHR24422:SF10">
    <property type="entry name" value="CHEMOTAXIS PROTEIN METHYLTRANSFERASE 2"/>
    <property type="match status" value="1"/>
</dbReference>
<dbReference type="InterPro" id="IPR022642">
    <property type="entry name" value="CheR_C"/>
</dbReference>
<dbReference type="InterPro" id="IPR000780">
    <property type="entry name" value="CheR_MeTrfase"/>
</dbReference>
<reference evidence="3" key="1">
    <citation type="submission" date="2024-05" db="EMBL/GenBank/DDBJ databases">
        <title>Genome sequencing of novel strain.</title>
        <authorList>
            <person name="Ganbat D."/>
            <person name="Ganbat S."/>
            <person name="Lee S.-J."/>
        </authorList>
    </citation>
    <scope>NUCLEOTIDE SEQUENCE</scope>
    <source>
        <strain evidence="3">SMD15-11</strain>
    </source>
</reference>
<dbReference type="InterPro" id="IPR029063">
    <property type="entry name" value="SAM-dependent_MTases_sf"/>
</dbReference>
<dbReference type="SMART" id="SM00138">
    <property type="entry name" value="MeTrc"/>
    <property type="match status" value="1"/>
</dbReference>
<dbReference type="PROSITE" id="PS50123">
    <property type="entry name" value="CHER"/>
    <property type="match status" value="1"/>
</dbReference>
<dbReference type="GO" id="GO:0032259">
    <property type="term" value="P:methylation"/>
    <property type="evidence" value="ECO:0007669"/>
    <property type="project" value="UniProtKB-KW"/>
</dbReference>
<name>A0AB39USH4_9GAMM</name>
<dbReference type="SUPFAM" id="SSF53335">
    <property type="entry name" value="S-adenosyl-L-methionine-dependent methyltransferases"/>
    <property type="match status" value="1"/>
</dbReference>
<dbReference type="PANTHER" id="PTHR24422">
    <property type="entry name" value="CHEMOTAXIS PROTEIN METHYLTRANSFERASE"/>
    <property type="match status" value="1"/>
</dbReference>
<protein>
    <submittedName>
        <fullName evidence="3">CheR family methyltransferase</fullName>
    </submittedName>
</protein>
<feature type="compositionally biased region" description="Pro residues" evidence="1">
    <location>
        <begin position="313"/>
        <end position="323"/>
    </location>
</feature>